<dbReference type="Gene3D" id="2.10.25.10">
    <property type="entry name" value="Laminin"/>
    <property type="match status" value="1"/>
</dbReference>
<dbReference type="RefSeq" id="XP_013401880.1">
    <property type="nucleotide sequence ID" value="XM_013546426.1"/>
</dbReference>
<keyword evidence="7" id="KW-1185">Reference proteome</keyword>
<dbReference type="GeneID" id="106167604"/>
<proteinExistence type="predicted"/>
<dbReference type="SMART" id="SM00032">
    <property type="entry name" value="CCP"/>
    <property type="match status" value="3"/>
</dbReference>
<dbReference type="InterPro" id="IPR000742">
    <property type="entry name" value="EGF"/>
</dbReference>
<dbReference type="PROSITE" id="PS01186">
    <property type="entry name" value="EGF_2"/>
    <property type="match status" value="1"/>
</dbReference>
<evidence type="ECO:0000256" key="2">
    <source>
        <dbReference type="PROSITE-ProRule" id="PRU00076"/>
    </source>
</evidence>
<dbReference type="STRING" id="7574.A0A1S3IUJ7"/>
<dbReference type="SUPFAM" id="SSF57535">
    <property type="entry name" value="Complement control module/SCR domain"/>
    <property type="match status" value="2"/>
</dbReference>
<feature type="disulfide bond" evidence="2">
    <location>
        <begin position="125"/>
        <end position="135"/>
    </location>
</feature>
<feature type="domain" description="Sushi" evidence="6">
    <location>
        <begin position="157"/>
        <end position="218"/>
    </location>
</feature>
<feature type="chain" id="PRO_5010302729" evidence="4">
    <location>
        <begin position="19"/>
        <end position="344"/>
    </location>
</feature>
<evidence type="ECO:0000313" key="8">
    <source>
        <dbReference type="RefSeq" id="XP_013401880.1"/>
    </source>
</evidence>
<dbReference type="AlphaFoldDB" id="A0A1S3IUJ7"/>
<dbReference type="InterPro" id="IPR000436">
    <property type="entry name" value="Sushi_SCR_CCP_dom"/>
</dbReference>
<dbReference type="Gene3D" id="2.10.70.10">
    <property type="entry name" value="Complement Module, domain 1"/>
    <property type="match status" value="2"/>
</dbReference>
<dbReference type="PROSITE" id="PS50923">
    <property type="entry name" value="SUSHI"/>
    <property type="match status" value="2"/>
</dbReference>
<protein>
    <submittedName>
        <fullName evidence="8">Platelet endothelial aggregation receptor 1-like</fullName>
    </submittedName>
</protein>
<reference evidence="8" key="1">
    <citation type="submission" date="2025-08" db="UniProtKB">
        <authorList>
            <consortium name="RefSeq"/>
        </authorList>
    </citation>
    <scope>IDENTIFICATION</scope>
    <source>
        <tissue evidence="8">Gonads</tissue>
    </source>
</reference>
<evidence type="ECO:0000313" key="7">
    <source>
        <dbReference type="Proteomes" id="UP000085678"/>
    </source>
</evidence>
<feature type="disulfide bond" evidence="2">
    <location>
        <begin position="143"/>
        <end position="152"/>
    </location>
</feature>
<evidence type="ECO:0000259" key="5">
    <source>
        <dbReference type="PROSITE" id="PS50026"/>
    </source>
</evidence>
<gene>
    <name evidence="8" type="primary">LOC106167604</name>
</gene>
<dbReference type="Pfam" id="PF00084">
    <property type="entry name" value="Sushi"/>
    <property type="match status" value="1"/>
</dbReference>
<dbReference type="InterPro" id="IPR035976">
    <property type="entry name" value="Sushi/SCR/CCP_sf"/>
</dbReference>
<feature type="signal peptide" evidence="4">
    <location>
        <begin position="1"/>
        <end position="18"/>
    </location>
</feature>
<accession>A0A1S3IUJ7</accession>
<dbReference type="SMART" id="SM00181">
    <property type="entry name" value="EGF"/>
    <property type="match status" value="1"/>
</dbReference>
<dbReference type="PROSITE" id="PS00022">
    <property type="entry name" value="EGF_1"/>
    <property type="match status" value="1"/>
</dbReference>
<dbReference type="OrthoDB" id="6262482at2759"/>
<name>A0A1S3IUJ7_LINAN</name>
<dbReference type="KEGG" id="lak:106167604"/>
<evidence type="ECO:0000259" key="6">
    <source>
        <dbReference type="PROSITE" id="PS50923"/>
    </source>
</evidence>
<evidence type="ECO:0000256" key="4">
    <source>
        <dbReference type="SAM" id="SignalP"/>
    </source>
</evidence>
<evidence type="ECO:0000256" key="1">
    <source>
        <dbReference type="ARBA" id="ARBA00023157"/>
    </source>
</evidence>
<dbReference type="InParanoid" id="A0A1S3IUJ7"/>
<keyword evidence="2" id="KW-0245">EGF-like domain</keyword>
<feature type="domain" description="Sushi" evidence="6">
    <location>
        <begin position="220"/>
        <end position="281"/>
    </location>
</feature>
<dbReference type="Proteomes" id="UP000085678">
    <property type="component" value="Unplaced"/>
</dbReference>
<evidence type="ECO:0000256" key="3">
    <source>
        <dbReference type="PROSITE-ProRule" id="PRU00302"/>
    </source>
</evidence>
<organism evidence="7 8">
    <name type="scientific">Lingula anatina</name>
    <name type="common">Brachiopod</name>
    <name type="synonym">Lingula unguis</name>
    <dbReference type="NCBI Taxonomy" id="7574"/>
    <lineage>
        <taxon>Eukaryota</taxon>
        <taxon>Metazoa</taxon>
        <taxon>Spiralia</taxon>
        <taxon>Lophotrochozoa</taxon>
        <taxon>Brachiopoda</taxon>
        <taxon>Linguliformea</taxon>
        <taxon>Lingulata</taxon>
        <taxon>Lingulida</taxon>
        <taxon>Linguloidea</taxon>
        <taxon>Lingulidae</taxon>
        <taxon>Lingula</taxon>
    </lineage>
</organism>
<dbReference type="PROSITE" id="PS50026">
    <property type="entry name" value="EGF_3"/>
    <property type="match status" value="1"/>
</dbReference>
<feature type="domain" description="EGF-like" evidence="5">
    <location>
        <begin position="122"/>
        <end position="153"/>
    </location>
</feature>
<keyword evidence="4" id="KW-0732">Signal</keyword>
<dbReference type="SUPFAM" id="SSF57196">
    <property type="entry name" value="EGF/Laminin"/>
    <property type="match status" value="1"/>
</dbReference>
<keyword evidence="1 2" id="KW-1015">Disulfide bond</keyword>
<sequence>MALLRASIICCLLASSLAANTRDHERRKRSSANILRAPDLNDMTDFGGNGGFGGFGDVCPEPRAPGNATVKCEDSWDGMEKVCTATCRPNYIFPSGAKEETQRCDLGWGSWSGGTGTFQDCKPICNPSCMNGGACILPFTCRCQAGYRGSRCQYAVSNCVRPAAPQNGQIQCADGVTDTRCQVKCLPGYKFEGPVESEYVCRPDGVWTTGSTIPNCILDNKCVPLQKPRNGDIQCTVETHETHCYPTCNAGYRFESPTNNMYTCKNSEGVWTPNKVPDCIPKVNVINTKPAITNPLVPTGSKTISELPPLKPGVPHGANTTTAPLTARFTSLKDAARMCLQKTA</sequence>
<keyword evidence="3" id="KW-0768">Sushi</keyword>
<comment type="caution">
    <text evidence="2">Lacks conserved residue(s) required for the propagation of feature annotation.</text>
</comment>
<dbReference type="CDD" id="cd00033">
    <property type="entry name" value="CCP"/>
    <property type="match status" value="1"/>
</dbReference>